<dbReference type="KEGG" id="xdi:EZH22_05320"/>
<evidence type="ECO:0000313" key="2">
    <source>
        <dbReference type="EMBL" id="QRG07799.1"/>
    </source>
</evidence>
<dbReference type="EMBL" id="CP063362">
    <property type="protein sequence ID" value="QRG07799.1"/>
    <property type="molecule type" value="Genomic_DNA"/>
</dbReference>
<accession>A0A974PQA7</accession>
<proteinExistence type="predicted"/>
<reference evidence="2 3" key="1">
    <citation type="submission" date="2020-10" db="EMBL/GenBank/DDBJ databases">
        <title>Degradation of 1,4-Dioxane by Xanthobacter sp. YN2, via a Novel Group-2 Soluble Di-Iron Monooxygenase.</title>
        <authorList>
            <person name="Ma F."/>
            <person name="Wang Y."/>
            <person name="Yang J."/>
            <person name="Guo H."/>
            <person name="Su D."/>
            <person name="Yu L."/>
        </authorList>
    </citation>
    <scope>NUCLEOTIDE SEQUENCE [LARGE SCALE GENOMIC DNA]</scope>
    <source>
        <strain evidence="2 3">YN2</strain>
    </source>
</reference>
<evidence type="ECO:0000259" key="1">
    <source>
        <dbReference type="Pfam" id="PF07007"/>
    </source>
</evidence>
<dbReference type="Gene3D" id="1.20.1270.180">
    <property type="match status" value="1"/>
</dbReference>
<dbReference type="Proteomes" id="UP000596427">
    <property type="component" value="Chromosome"/>
</dbReference>
<organism evidence="2 3">
    <name type="scientific">Xanthobacter dioxanivorans</name>
    <dbReference type="NCBI Taxonomy" id="2528964"/>
    <lineage>
        <taxon>Bacteria</taxon>
        <taxon>Pseudomonadati</taxon>
        <taxon>Pseudomonadota</taxon>
        <taxon>Alphaproteobacteria</taxon>
        <taxon>Hyphomicrobiales</taxon>
        <taxon>Xanthobacteraceae</taxon>
        <taxon>Xanthobacter</taxon>
    </lineage>
</organism>
<dbReference type="AlphaFoldDB" id="A0A974PQA7"/>
<evidence type="ECO:0000313" key="3">
    <source>
        <dbReference type="Proteomes" id="UP000596427"/>
    </source>
</evidence>
<feature type="domain" description="Lysozyme inhibitor LprI-like N-terminal" evidence="1">
    <location>
        <begin position="37"/>
        <end position="126"/>
    </location>
</feature>
<dbReference type="Pfam" id="PF07007">
    <property type="entry name" value="LprI"/>
    <property type="match status" value="1"/>
</dbReference>
<dbReference type="RefSeq" id="WP_203194713.1">
    <property type="nucleotide sequence ID" value="NZ_CP063362.1"/>
</dbReference>
<gene>
    <name evidence="2" type="ORF">EZH22_05320</name>
</gene>
<name>A0A974PQA7_9HYPH</name>
<protein>
    <submittedName>
        <fullName evidence="2">DUF1311 domain-containing protein</fullName>
    </submittedName>
</protein>
<keyword evidence="3" id="KW-1185">Reference proteome</keyword>
<sequence>MTLRRPLLRTIQITLFVSVFSGTTGFASDLSAQYEECRARSQSGVQTKTCLAQELDRQDARLNMAYRDAMARLPPQRQYHLREAERAWIKWRDAKCLAAGDGSKAAAVYDYPLCMATEAARRADVLEKANSQKN</sequence>
<dbReference type="InterPro" id="IPR009739">
    <property type="entry name" value="LprI-like_N"/>
</dbReference>